<dbReference type="EMBL" id="CP134500">
    <property type="protein sequence ID" value="WNF30919.1"/>
    <property type="molecule type" value="Genomic_DNA"/>
</dbReference>
<sequence length="81" mass="8399">MTDRRPEGAAHNGASGSPPPIPADLPDQQTGEDEDPLDIPVPERVARESGEPDPDEAGSGPDTPRNAGAHPEDPTPDESPD</sequence>
<name>A0ABY9W437_9ACTN</name>
<reference evidence="2 3" key="1">
    <citation type="submission" date="2023-09" db="EMBL/GenBank/DDBJ databases">
        <title>Genome completion map analysis of the actinomycetes C11-1.</title>
        <authorList>
            <person name="Qin P."/>
            <person name="Guan P."/>
        </authorList>
    </citation>
    <scope>NUCLEOTIDE SEQUENCE [LARGE SCALE GENOMIC DNA]</scope>
    <source>
        <strain evidence="2 3">C11-1</strain>
    </source>
</reference>
<keyword evidence="3" id="KW-1185">Reference proteome</keyword>
<evidence type="ECO:0000313" key="3">
    <source>
        <dbReference type="Proteomes" id="UP001303236"/>
    </source>
</evidence>
<protein>
    <submittedName>
        <fullName evidence="2">Uncharacterized protein</fullName>
    </submittedName>
</protein>
<dbReference type="Proteomes" id="UP001303236">
    <property type="component" value="Chromosome"/>
</dbReference>
<accession>A0ABY9W437</accession>
<feature type="region of interest" description="Disordered" evidence="1">
    <location>
        <begin position="1"/>
        <end position="81"/>
    </location>
</feature>
<gene>
    <name evidence="2" type="ORF">RI138_31050</name>
</gene>
<evidence type="ECO:0000313" key="2">
    <source>
        <dbReference type="EMBL" id="WNF30919.1"/>
    </source>
</evidence>
<evidence type="ECO:0000256" key="1">
    <source>
        <dbReference type="SAM" id="MobiDB-lite"/>
    </source>
</evidence>
<organism evidence="2 3">
    <name type="scientific">Streptomyces durocortorensis</name>
    <dbReference type="NCBI Taxonomy" id="2811104"/>
    <lineage>
        <taxon>Bacteria</taxon>
        <taxon>Bacillati</taxon>
        <taxon>Actinomycetota</taxon>
        <taxon>Actinomycetes</taxon>
        <taxon>Kitasatosporales</taxon>
        <taxon>Streptomycetaceae</taxon>
        <taxon>Streptomyces</taxon>
    </lineage>
</organism>
<proteinExistence type="predicted"/>